<comment type="caution">
    <text evidence="2">The sequence shown here is derived from an EMBL/GenBank/DDBJ whole genome shotgun (WGS) entry which is preliminary data.</text>
</comment>
<dbReference type="GO" id="GO:0003824">
    <property type="term" value="F:catalytic activity"/>
    <property type="evidence" value="ECO:0007669"/>
    <property type="project" value="InterPro"/>
</dbReference>
<dbReference type="PANTHER" id="PTHR11895:SF151">
    <property type="entry name" value="GLUTAMYL-TRNA(GLN) AMIDOTRANSFERASE SUBUNIT A"/>
    <property type="match status" value="1"/>
</dbReference>
<accession>A0A2N4UJY6</accession>
<proteinExistence type="predicted"/>
<organism evidence="2 3">
    <name type="scientific">Pollutimonas nitritireducens</name>
    <dbReference type="NCBI Taxonomy" id="2045209"/>
    <lineage>
        <taxon>Bacteria</taxon>
        <taxon>Pseudomonadati</taxon>
        <taxon>Pseudomonadota</taxon>
        <taxon>Betaproteobacteria</taxon>
        <taxon>Burkholderiales</taxon>
        <taxon>Alcaligenaceae</taxon>
        <taxon>Pollutimonas</taxon>
    </lineage>
</organism>
<dbReference type="PROSITE" id="PS51257">
    <property type="entry name" value="PROKAR_LIPOPROTEIN"/>
    <property type="match status" value="1"/>
</dbReference>
<dbReference type="EMBL" id="PDNV01000002">
    <property type="protein sequence ID" value="PLC55308.1"/>
    <property type="molecule type" value="Genomic_DNA"/>
</dbReference>
<evidence type="ECO:0000313" key="3">
    <source>
        <dbReference type="Proteomes" id="UP000234328"/>
    </source>
</evidence>
<dbReference type="InterPro" id="IPR023631">
    <property type="entry name" value="Amidase_dom"/>
</dbReference>
<dbReference type="Proteomes" id="UP000234328">
    <property type="component" value="Unassembled WGS sequence"/>
</dbReference>
<dbReference type="RefSeq" id="WP_102068632.1">
    <property type="nucleotide sequence ID" value="NZ_PDNV01000002.1"/>
</dbReference>
<gene>
    <name evidence="2" type="ORF">CR155_03645</name>
</gene>
<keyword evidence="3" id="KW-1185">Reference proteome</keyword>
<dbReference type="Pfam" id="PF01425">
    <property type="entry name" value="Amidase"/>
    <property type="match status" value="1"/>
</dbReference>
<feature type="domain" description="Amidase" evidence="1">
    <location>
        <begin position="38"/>
        <end position="429"/>
    </location>
</feature>
<dbReference type="PANTHER" id="PTHR11895">
    <property type="entry name" value="TRANSAMIDASE"/>
    <property type="match status" value="1"/>
</dbReference>
<evidence type="ECO:0000259" key="1">
    <source>
        <dbReference type="Pfam" id="PF01425"/>
    </source>
</evidence>
<reference evidence="2 3" key="1">
    <citation type="submission" date="2017-10" db="EMBL/GenBank/DDBJ databases">
        <title>Two draft genome sequences of Pusillimonas sp. strains isolated from a nitrate- and radionuclide-contaminated groundwater in Russia.</title>
        <authorList>
            <person name="Grouzdev D.S."/>
            <person name="Tourova T.P."/>
            <person name="Goeva M.A."/>
            <person name="Babich T.L."/>
            <person name="Sokolova D.S."/>
            <person name="Abdullin R."/>
            <person name="Poltaraus A.B."/>
            <person name="Toshchakov S.V."/>
            <person name="Nazina T.N."/>
        </authorList>
    </citation>
    <scope>NUCLEOTIDE SEQUENCE [LARGE SCALE GENOMIC DNA]</scope>
    <source>
        <strain evidence="2 3">JR1/69-2-13</strain>
    </source>
</reference>
<dbReference type="InterPro" id="IPR000120">
    <property type="entry name" value="Amidase"/>
</dbReference>
<protein>
    <submittedName>
        <fullName evidence="2">Amidase</fullName>
    </submittedName>
</protein>
<dbReference type="SUPFAM" id="SSF75304">
    <property type="entry name" value="Amidase signature (AS) enzymes"/>
    <property type="match status" value="1"/>
</dbReference>
<evidence type="ECO:0000313" key="2">
    <source>
        <dbReference type="EMBL" id="PLC55308.1"/>
    </source>
</evidence>
<dbReference type="AlphaFoldDB" id="A0A2N4UJY6"/>
<sequence>MEKLEPAAKNPSWMPGVALGACAIRAHLESRAFDTKTLISSLLEKIRQHEPVTQAWEWLDEAQAISSARDRDTQYAASLARPLEGIPFGIKDIIETQGVPTRMGSPLFADYVPEESAPVIRALEDAGAIILGKTVTTEFATQCPGKTRNPWNQAYSPGGSSSGSAAAVAAGFVPAALGTQTRGSTIRPAAFCGVVGYKPTLGAISTSGIFPTSVTLDHVGIFARSVEDISLISSVCVPDSNALAPAPGKPPILAFVKSPYWSRAEPPQRRCIEAALQSFTAAGAQVKHVELPPAFDGALNAINQIQRFELFQLHGNRLEDWRPALSRQFLDYMESGRRITVPQYREALAYRDKLIGMYDDIISPFSAVVTPPANGEAPEGLTTTGDATFCVIWTLCGAPAISLPAGRGPHGLPLGIQLVGHRHYDGSLLQTALWCEAVLQRSQCIY</sequence>
<dbReference type="Gene3D" id="3.90.1300.10">
    <property type="entry name" value="Amidase signature (AS) domain"/>
    <property type="match status" value="1"/>
</dbReference>
<name>A0A2N4UJY6_9BURK</name>
<dbReference type="OrthoDB" id="8641877at2"/>
<dbReference type="InterPro" id="IPR036928">
    <property type="entry name" value="AS_sf"/>
</dbReference>